<evidence type="ECO:0000256" key="1">
    <source>
        <dbReference type="ARBA" id="ARBA00022490"/>
    </source>
</evidence>
<comment type="similarity">
    <text evidence="9">Belongs to the bacterial CoaD family.</text>
</comment>
<dbReference type="NCBIfam" id="TIGR00125">
    <property type="entry name" value="cyt_tran_rel"/>
    <property type="match status" value="1"/>
</dbReference>
<feature type="binding site" evidence="9">
    <location>
        <position position="18"/>
    </location>
    <ligand>
        <name>ATP</name>
        <dbReference type="ChEBI" id="CHEBI:30616"/>
    </ligand>
</feature>
<feature type="binding site" evidence="9">
    <location>
        <position position="10"/>
    </location>
    <ligand>
        <name>substrate</name>
    </ligand>
</feature>
<evidence type="ECO:0000259" key="10">
    <source>
        <dbReference type="Pfam" id="PF01467"/>
    </source>
</evidence>
<comment type="pathway">
    <text evidence="9">Cofactor biosynthesis; coenzyme A biosynthesis; CoA from (R)-pantothenate: step 4/5.</text>
</comment>
<evidence type="ECO:0000256" key="5">
    <source>
        <dbReference type="ARBA" id="ARBA00022840"/>
    </source>
</evidence>
<comment type="subcellular location">
    <subcellularLocation>
        <location evidence="9">Cytoplasm</location>
    </subcellularLocation>
</comment>
<keyword evidence="5 9" id="KW-0067">ATP-binding</keyword>
<feature type="binding site" evidence="9">
    <location>
        <position position="104"/>
    </location>
    <ligand>
        <name>ATP</name>
        <dbReference type="ChEBI" id="CHEBI:30616"/>
    </ligand>
</feature>
<evidence type="ECO:0000256" key="4">
    <source>
        <dbReference type="ARBA" id="ARBA00022741"/>
    </source>
</evidence>
<evidence type="ECO:0000313" key="11">
    <source>
        <dbReference type="EMBL" id="RRJ86175.1"/>
    </source>
</evidence>
<evidence type="ECO:0000256" key="8">
    <source>
        <dbReference type="ARBA" id="ARBA00029346"/>
    </source>
</evidence>
<dbReference type="PANTHER" id="PTHR21342:SF1">
    <property type="entry name" value="PHOSPHOPANTETHEINE ADENYLYLTRANSFERASE"/>
    <property type="match status" value="1"/>
</dbReference>
<dbReference type="NCBIfam" id="TIGR01510">
    <property type="entry name" value="coaD_prev_kdtB"/>
    <property type="match status" value="1"/>
</dbReference>
<dbReference type="EMBL" id="RQVS01000011">
    <property type="protein sequence ID" value="RRJ86175.1"/>
    <property type="molecule type" value="Genomic_DNA"/>
</dbReference>
<dbReference type="GO" id="GO:0015937">
    <property type="term" value="P:coenzyme A biosynthetic process"/>
    <property type="evidence" value="ECO:0007669"/>
    <property type="project" value="UniProtKB-UniRule"/>
</dbReference>
<feature type="binding site" evidence="9">
    <location>
        <begin position="10"/>
        <end position="11"/>
    </location>
    <ligand>
        <name>ATP</name>
        <dbReference type="ChEBI" id="CHEBI:30616"/>
    </ligand>
</feature>
<organism evidence="11 12">
    <name type="scientific">Gulosibacter macacae</name>
    <dbReference type="NCBI Taxonomy" id="2488791"/>
    <lineage>
        <taxon>Bacteria</taxon>
        <taxon>Bacillati</taxon>
        <taxon>Actinomycetota</taxon>
        <taxon>Actinomycetes</taxon>
        <taxon>Micrococcales</taxon>
        <taxon>Microbacteriaceae</taxon>
        <taxon>Gulosibacter</taxon>
    </lineage>
</organism>
<feature type="binding site" evidence="9">
    <location>
        <begin position="94"/>
        <end position="96"/>
    </location>
    <ligand>
        <name>ATP</name>
        <dbReference type="ChEBI" id="CHEBI:30616"/>
    </ligand>
</feature>
<dbReference type="AlphaFoldDB" id="A0A3P3VTQ5"/>
<dbReference type="RefSeq" id="WP_124972952.1">
    <property type="nucleotide sequence ID" value="NZ_RQVS01000011.1"/>
</dbReference>
<keyword evidence="4 9" id="KW-0547">Nucleotide-binding</keyword>
<dbReference type="GO" id="GO:0005524">
    <property type="term" value="F:ATP binding"/>
    <property type="evidence" value="ECO:0007669"/>
    <property type="project" value="UniProtKB-KW"/>
</dbReference>
<evidence type="ECO:0000256" key="6">
    <source>
        <dbReference type="ARBA" id="ARBA00022842"/>
    </source>
</evidence>
<keyword evidence="12" id="KW-1185">Reference proteome</keyword>
<keyword evidence="7 9" id="KW-0173">Coenzyme A biosynthesis</keyword>
<dbReference type="Pfam" id="PF01467">
    <property type="entry name" value="CTP_transf_like"/>
    <property type="match status" value="1"/>
</dbReference>
<keyword evidence="6 9" id="KW-0460">Magnesium</keyword>
<evidence type="ECO:0000313" key="12">
    <source>
        <dbReference type="Proteomes" id="UP000274391"/>
    </source>
</evidence>
<gene>
    <name evidence="9" type="primary">coaD</name>
    <name evidence="11" type="ORF">EG850_09700</name>
</gene>
<keyword evidence="1 9" id="KW-0963">Cytoplasm</keyword>
<comment type="caution">
    <text evidence="11">The sequence shown here is derived from an EMBL/GenBank/DDBJ whole genome shotgun (WGS) entry which is preliminary data.</text>
</comment>
<evidence type="ECO:0000256" key="3">
    <source>
        <dbReference type="ARBA" id="ARBA00022695"/>
    </source>
</evidence>
<dbReference type="GO" id="GO:0005737">
    <property type="term" value="C:cytoplasm"/>
    <property type="evidence" value="ECO:0007669"/>
    <property type="project" value="UniProtKB-SubCell"/>
</dbReference>
<dbReference type="OrthoDB" id="9806661at2"/>
<evidence type="ECO:0000256" key="2">
    <source>
        <dbReference type="ARBA" id="ARBA00022679"/>
    </source>
</evidence>
<sequence length="171" mass="18373">MSRVAVVPGSFDPITLGHLDVITRTAAVFGEVHVVVVHNPSKNAMIPISRRVSLIEQAIADAVSNRANIVVRSWSMGLLVDYCTDVGANVIVKGIRGSADVDYETPMAIVNRHLGKIETMFMMPNPEHAHVSSSLVRQVASLGGDVSPYVPPVVREFLQGDMDTTIGTINA</sequence>
<dbReference type="InterPro" id="IPR001980">
    <property type="entry name" value="PPAT"/>
</dbReference>
<feature type="site" description="Transition state stabilizer" evidence="9">
    <location>
        <position position="18"/>
    </location>
</feature>
<name>A0A3P3VTQ5_9MICO</name>
<protein>
    <recommendedName>
        <fullName evidence="9">Phosphopantetheine adenylyltransferase</fullName>
        <ecNumber evidence="9">2.7.7.3</ecNumber>
    </recommendedName>
    <alternativeName>
        <fullName evidence="9">Dephospho-CoA pyrophosphorylase</fullName>
    </alternativeName>
    <alternativeName>
        <fullName evidence="9">Pantetheine-phosphate adenylyltransferase</fullName>
        <shortName evidence="9">PPAT</shortName>
    </alternativeName>
</protein>
<dbReference type="PANTHER" id="PTHR21342">
    <property type="entry name" value="PHOSPHOPANTETHEINE ADENYLYLTRANSFERASE"/>
    <property type="match status" value="1"/>
</dbReference>
<feature type="binding site" evidence="9">
    <location>
        <begin position="128"/>
        <end position="134"/>
    </location>
    <ligand>
        <name>ATP</name>
        <dbReference type="ChEBI" id="CHEBI:30616"/>
    </ligand>
</feature>
<comment type="catalytic activity">
    <reaction evidence="8 9">
        <text>(R)-4'-phosphopantetheine + ATP + H(+) = 3'-dephospho-CoA + diphosphate</text>
        <dbReference type="Rhea" id="RHEA:19801"/>
        <dbReference type="ChEBI" id="CHEBI:15378"/>
        <dbReference type="ChEBI" id="CHEBI:30616"/>
        <dbReference type="ChEBI" id="CHEBI:33019"/>
        <dbReference type="ChEBI" id="CHEBI:57328"/>
        <dbReference type="ChEBI" id="CHEBI:61723"/>
        <dbReference type="EC" id="2.7.7.3"/>
    </reaction>
</comment>
<dbReference type="SUPFAM" id="SSF52374">
    <property type="entry name" value="Nucleotidylyl transferase"/>
    <property type="match status" value="1"/>
</dbReference>
<keyword evidence="3 9" id="KW-0548">Nucleotidyltransferase</keyword>
<reference evidence="11 12" key="1">
    <citation type="submission" date="2018-11" db="EMBL/GenBank/DDBJ databases">
        <title>YIM 102482-1 draft genome.</title>
        <authorList>
            <person name="Li G."/>
            <person name="Jiang Y."/>
        </authorList>
    </citation>
    <scope>NUCLEOTIDE SEQUENCE [LARGE SCALE GENOMIC DNA]</scope>
    <source>
        <strain evidence="11 12">YIM 102482-1</strain>
    </source>
</reference>
<evidence type="ECO:0000256" key="9">
    <source>
        <dbReference type="HAMAP-Rule" id="MF_00151"/>
    </source>
</evidence>
<dbReference type="GO" id="GO:0004595">
    <property type="term" value="F:pantetheine-phosphate adenylyltransferase activity"/>
    <property type="evidence" value="ECO:0007669"/>
    <property type="project" value="UniProtKB-UniRule"/>
</dbReference>
<dbReference type="Gene3D" id="3.40.50.620">
    <property type="entry name" value="HUPs"/>
    <property type="match status" value="1"/>
</dbReference>
<dbReference type="EC" id="2.7.7.3" evidence="9"/>
<dbReference type="PRINTS" id="PR01020">
    <property type="entry name" value="LPSBIOSNTHSS"/>
</dbReference>
<comment type="cofactor">
    <cofactor evidence="9">
        <name>Mg(2+)</name>
        <dbReference type="ChEBI" id="CHEBI:18420"/>
    </cofactor>
</comment>
<dbReference type="UniPathway" id="UPA00241">
    <property type="reaction ID" value="UER00355"/>
</dbReference>
<comment type="subunit">
    <text evidence="9">Homohexamer.</text>
</comment>
<dbReference type="HAMAP" id="MF_00151">
    <property type="entry name" value="PPAT_bact"/>
    <property type="match status" value="1"/>
</dbReference>
<dbReference type="Proteomes" id="UP000274391">
    <property type="component" value="Unassembled WGS sequence"/>
</dbReference>
<feature type="binding site" evidence="9">
    <location>
        <position position="93"/>
    </location>
    <ligand>
        <name>substrate</name>
    </ligand>
</feature>
<evidence type="ECO:0000256" key="7">
    <source>
        <dbReference type="ARBA" id="ARBA00022993"/>
    </source>
</evidence>
<feature type="binding site" evidence="9">
    <location>
        <position position="79"/>
    </location>
    <ligand>
        <name>substrate</name>
    </ligand>
</feature>
<accession>A0A3P3VTQ5</accession>
<keyword evidence="2 9" id="KW-0808">Transferase</keyword>
<comment type="function">
    <text evidence="9">Reversibly transfers an adenylyl group from ATP to 4'-phosphopantetheine, yielding dephospho-CoA (dPCoA) and pyrophosphate.</text>
</comment>
<feature type="domain" description="Cytidyltransferase-like" evidence="10">
    <location>
        <begin position="7"/>
        <end position="138"/>
    </location>
</feature>
<proteinExistence type="inferred from homology"/>
<dbReference type="InterPro" id="IPR004821">
    <property type="entry name" value="Cyt_trans-like"/>
</dbReference>
<dbReference type="InterPro" id="IPR014729">
    <property type="entry name" value="Rossmann-like_a/b/a_fold"/>
</dbReference>
<feature type="binding site" evidence="9">
    <location>
        <position position="42"/>
    </location>
    <ligand>
        <name>substrate</name>
    </ligand>
</feature>